<dbReference type="Gene3D" id="1.10.150.240">
    <property type="entry name" value="Putative phosphatase, domain 2"/>
    <property type="match status" value="1"/>
</dbReference>
<dbReference type="InterPro" id="IPR023198">
    <property type="entry name" value="PGP-like_dom2"/>
</dbReference>
<dbReference type="EMBL" id="NRSH01000026">
    <property type="protein sequence ID" value="MBK1726146.1"/>
    <property type="molecule type" value="Genomic_DNA"/>
</dbReference>
<feature type="non-terminal residue" evidence="1">
    <location>
        <position position="40"/>
    </location>
</feature>
<organism evidence="1 2">
    <name type="scientific">Halorhodospira neutriphila</name>
    <dbReference type="NCBI Taxonomy" id="168379"/>
    <lineage>
        <taxon>Bacteria</taxon>
        <taxon>Pseudomonadati</taxon>
        <taxon>Pseudomonadota</taxon>
        <taxon>Gammaproteobacteria</taxon>
        <taxon>Chromatiales</taxon>
        <taxon>Ectothiorhodospiraceae</taxon>
        <taxon>Halorhodospira</taxon>
    </lineage>
</organism>
<comment type="caution">
    <text evidence="1">The sequence shown here is derived from an EMBL/GenBank/DDBJ whole genome shotgun (WGS) entry which is preliminary data.</text>
</comment>
<protein>
    <submittedName>
        <fullName evidence="1">Phosphoglycolate phosphatase</fullName>
    </submittedName>
</protein>
<gene>
    <name evidence="1" type="ORF">CKO13_03725</name>
</gene>
<keyword evidence="2" id="KW-1185">Reference proteome</keyword>
<evidence type="ECO:0000313" key="2">
    <source>
        <dbReference type="Proteomes" id="UP000738126"/>
    </source>
</evidence>
<proteinExistence type="predicted"/>
<reference evidence="1 2" key="1">
    <citation type="journal article" date="2020" name="Microorganisms">
        <title>Osmotic Adaptation and Compatible Solute Biosynthesis of Phototrophic Bacteria as Revealed from Genome Analyses.</title>
        <authorList>
            <person name="Imhoff J.F."/>
            <person name="Rahn T."/>
            <person name="Kunzel S."/>
            <person name="Keller A."/>
            <person name="Neulinger S.C."/>
        </authorList>
    </citation>
    <scope>NUCLEOTIDE SEQUENCE [LARGE SCALE GENOMIC DNA]</scope>
    <source>
        <strain evidence="1 2">DSM 15116</strain>
    </source>
</reference>
<name>A0ABS1E6X0_9GAMM</name>
<accession>A0ABS1E6X0</accession>
<evidence type="ECO:0000313" key="1">
    <source>
        <dbReference type="EMBL" id="MBK1726146.1"/>
    </source>
</evidence>
<sequence>MKDPAGVLLDLDGTLLDTAPALLACVDELLAEHGRPPAAP</sequence>
<dbReference type="SUPFAM" id="SSF56784">
    <property type="entry name" value="HAD-like"/>
    <property type="match status" value="1"/>
</dbReference>
<dbReference type="InterPro" id="IPR036412">
    <property type="entry name" value="HAD-like_sf"/>
</dbReference>
<dbReference type="Proteomes" id="UP000738126">
    <property type="component" value="Unassembled WGS sequence"/>
</dbReference>
<dbReference type="Gene3D" id="3.40.50.1000">
    <property type="entry name" value="HAD superfamily/HAD-like"/>
    <property type="match status" value="1"/>
</dbReference>
<dbReference type="InterPro" id="IPR023214">
    <property type="entry name" value="HAD_sf"/>
</dbReference>